<comment type="catalytic activity">
    <reaction evidence="1 8">
        <text>Thiol-dependent hydrolysis of ester, thioester, amide, peptide and isopeptide bonds formed by the C-terminal Gly of ubiquitin (a 76-residue protein attached to proteins as an intracellular targeting signal).</text>
        <dbReference type="EC" id="3.4.19.12"/>
    </reaction>
</comment>
<evidence type="ECO:0000256" key="1">
    <source>
        <dbReference type="ARBA" id="ARBA00000707"/>
    </source>
</evidence>
<dbReference type="PANTHER" id="PTHR12473">
    <property type="entry name" value="UBIQUITIN CARBOXYL-TERMINAL HYDROLASE MINDY-4-RELATED"/>
    <property type="match status" value="1"/>
</dbReference>
<accession>A0A2A3ECX4</accession>
<keyword evidence="9" id="KW-0175">Coiled coil</keyword>
<comment type="function">
    <text evidence="2 8">Hydrolase that can remove 'Lys-48'-linked conjugated ubiquitin from proteins.</text>
</comment>
<protein>
    <recommendedName>
        <fullName evidence="8">Ubiquitin carboxyl-terminal hydrolase MINDY</fullName>
        <ecNumber evidence="8">3.4.19.12</ecNumber>
    </recommendedName>
</protein>
<comment type="similarity">
    <text evidence="3 8">Belongs to the MINDY deubiquitinase family. FAM188 subfamily.</text>
</comment>
<evidence type="ECO:0000256" key="7">
    <source>
        <dbReference type="ARBA" id="ARBA00022807"/>
    </source>
</evidence>
<dbReference type="STRING" id="94128.A0A2A3ECX4"/>
<feature type="domain" description="EF-hand" evidence="10">
    <location>
        <begin position="328"/>
        <end position="363"/>
    </location>
</feature>
<dbReference type="GO" id="GO:0006508">
    <property type="term" value="P:proteolysis"/>
    <property type="evidence" value="ECO:0007669"/>
    <property type="project" value="UniProtKB-KW"/>
</dbReference>
<evidence type="ECO:0000256" key="6">
    <source>
        <dbReference type="ARBA" id="ARBA00022801"/>
    </source>
</evidence>
<organism evidence="11 12">
    <name type="scientific">Apis cerana cerana</name>
    <name type="common">Oriental honeybee</name>
    <dbReference type="NCBI Taxonomy" id="94128"/>
    <lineage>
        <taxon>Eukaryota</taxon>
        <taxon>Metazoa</taxon>
        <taxon>Ecdysozoa</taxon>
        <taxon>Arthropoda</taxon>
        <taxon>Hexapoda</taxon>
        <taxon>Insecta</taxon>
        <taxon>Pterygota</taxon>
        <taxon>Neoptera</taxon>
        <taxon>Endopterygota</taxon>
        <taxon>Hymenoptera</taxon>
        <taxon>Apocrita</taxon>
        <taxon>Aculeata</taxon>
        <taxon>Apoidea</taxon>
        <taxon>Anthophila</taxon>
        <taxon>Apidae</taxon>
        <taxon>Apis</taxon>
    </lineage>
</organism>
<dbReference type="InterPro" id="IPR011992">
    <property type="entry name" value="EF-hand-dom_pair"/>
</dbReference>
<gene>
    <name evidence="11" type="ORF">APICC_02428</name>
</gene>
<proteinExistence type="inferred from homology"/>
<keyword evidence="5 8" id="KW-0833">Ubl conjugation pathway</keyword>
<dbReference type="OrthoDB" id="9981542at2759"/>
<dbReference type="AlphaFoldDB" id="A0A2A3ECX4"/>
<dbReference type="EC" id="3.4.19.12" evidence="8"/>
<dbReference type="EMBL" id="KZ288301">
    <property type="protein sequence ID" value="PBC28871.1"/>
    <property type="molecule type" value="Genomic_DNA"/>
</dbReference>
<evidence type="ECO:0000256" key="3">
    <source>
        <dbReference type="ARBA" id="ARBA00011074"/>
    </source>
</evidence>
<sequence>MAENVVQCDDDFVHSIKTLLWGNNIKKDVFKRWAQGFYFSPDEPTALIQTEGGPCAVIAPVQAFILKELLSETDVSTWKNINLDTCYQLLVRASIEILKQAAGEKVPKFCIVFMDCKFSNEDNVRKAKWVEKIPEIENRETEINVANNENQETKKKILLMEMNEECRSVDSDLFHSQLRLFTTNTSEHVEEFFLERLEMLKDRYGILLLLYSIIVTKGVTEIRSEMSDPLESMIDSTYGYGNQSLINLMLTGRAVSHVWDHDQDIGGLKLRGIDTQNAIGFLALLEHLCYCEVGTFLKSPSNPIWVLGSETHLTVLFSTEKKLVSPETPADQAKRVFRKFDPEGNDFIPANLLQDVLAELGLVTDSDYVNVMKKKLDSENLGIILRTNFMDEFFPEEPRTCPDTFPLYHYNGLQYSNPENKVIYHKGQAVLLECTIKGIMESNPMLTVLQTKWPRIEIQWDIGQNPSLN</sequence>
<dbReference type="GO" id="GO:0004843">
    <property type="term" value="F:cysteine-type deubiquitinase activity"/>
    <property type="evidence" value="ECO:0007669"/>
    <property type="project" value="UniProtKB-UniRule"/>
</dbReference>
<reference evidence="11 12" key="1">
    <citation type="submission" date="2014-07" db="EMBL/GenBank/DDBJ databases">
        <title>Genomic and transcriptomic analysis on Apis cerana provide comprehensive insights into honey bee biology.</title>
        <authorList>
            <person name="Diao Q."/>
            <person name="Sun L."/>
            <person name="Zheng H."/>
            <person name="Zheng H."/>
            <person name="Xu S."/>
            <person name="Wang S."/>
            <person name="Zeng Z."/>
            <person name="Hu F."/>
            <person name="Su S."/>
            <person name="Wu J."/>
        </authorList>
    </citation>
    <scope>NUCLEOTIDE SEQUENCE [LARGE SCALE GENOMIC DNA]</scope>
    <source>
        <tissue evidence="11">Pupae without intestine</tissue>
    </source>
</reference>
<keyword evidence="6 8" id="KW-0378">Hydrolase</keyword>
<name>A0A2A3ECX4_APICC</name>
<dbReference type="GO" id="GO:1990380">
    <property type="term" value="F:K48-linked deubiquitinase activity"/>
    <property type="evidence" value="ECO:0007669"/>
    <property type="project" value="UniProtKB-UniRule"/>
</dbReference>
<keyword evidence="12" id="KW-1185">Reference proteome</keyword>
<dbReference type="InterPro" id="IPR039785">
    <property type="entry name" value="MINY3/4"/>
</dbReference>
<evidence type="ECO:0000256" key="9">
    <source>
        <dbReference type="SAM" id="Coils"/>
    </source>
</evidence>
<evidence type="ECO:0000256" key="2">
    <source>
        <dbReference type="ARBA" id="ARBA00002107"/>
    </source>
</evidence>
<dbReference type="SMART" id="SM01174">
    <property type="entry name" value="DUF4205"/>
    <property type="match status" value="1"/>
</dbReference>
<dbReference type="InterPro" id="IPR002048">
    <property type="entry name" value="EF_hand_dom"/>
</dbReference>
<dbReference type="Proteomes" id="UP000242457">
    <property type="component" value="Unassembled WGS sequence"/>
</dbReference>
<dbReference type="Gene3D" id="1.10.238.10">
    <property type="entry name" value="EF-hand"/>
    <property type="match status" value="1"/>
</dbReference>
<keyword evidence="7 8" id="KW-0788">Thiol protease</keyword>
<dbReference type="Pfam" id="PF13898">
    <property type="entry name" value="MINDY-3_4_CD"/>
    <property type="match status" value="1"/>
</dbReference>
<feature type="coiled-coil region" evidence="9">
    <location>
        <begin position="136"/>
        <end position="163"/>
    </location>
</feature>
<dbReference type="InterPro" id="IPR025257">
    <property type="entry name" value="MINDY-3/4_CD"/>
</dbReference>
<evidence type="ECO:0000313" key="12">
    <source>
        <dbReference type="Proteomes" id="UP000242457"/>
    </source>
</evidence>
<evidence type="ECO:0000259" key="10">
    <source>
        <dbReference type="PROSITE" id="PS50222"/>
    </source>
</evidence>
<evidence type="ECO:0000313" key="11">
    <source>
        <dbReference type="EMBL" id="PBC28871.1"/>
    </source>
</evidence>
<dbReference type="SUPFAM" id="SSF47473">
    <property type="entry name" value="EF-hand"/>
    <property type="match status" value="1"/>
</dbReference>
<evidence type="ECO:0000256" key="8">
    <source>
        <dbReference type="RuleBase" id="RU367088"/>
    </source>
</evidence>
<dbReference type="GO" id="GO:0005509">
    <property type="term" value="F:calcium ion binding"/>
    <property type="evidence" value="ECO:0007669"/>
    <property type="project" value="InterPro"/>
</dbReference>
<keyword evidence="4 8" id="KW-0645">Protease</keyword>
<dbReference type="PANTHER" id="PTHR12473:SF17">
    <property type="entry name" value="UBIQUITIN CARBOXYL-TERMINAL HYDROLASE MINDY-3"/>
    <property type="match status" value="1"/>
</dbReference>
<evidence type="ECO:0000256" key="4">
    <source>
        <dbReference type="ARBA" id="ARBA00022670"/>
    </source>
</evidence>
<evidence type="ECO:0000256" key="5">
    <source>
        <dbReference type="ARBA" id="ARBA00022786"/>
    </source>
</evidence>
<dbReference type="PROSITE" id="PS50222">
    <property type="entry name" value="EF_HAND_2"/>
    <property type="match status" value="1"/>
</dbReference>
<dbReference type="GO" id="GO:0071108">
    <property type="term" value="P:protein K48-linked deubiquitination"/>
    <property type="evidence" value="ECO:0007669"/>
    <property type="project" value="InterPro"/>
</dbReference>